<feature type="transmembrane region" description="Helical" evidence="2">
    <location>
        <begin position="147"/>
        <end position="165"/>
    </location>
</feature>
<evidence type="ECO:0000313" key="4">
    <source>
        <dbReference type="Proteomes" id="UP000516148"/>
    </source>
</evidence>
<keyword evidence="2" id="KW-1133">Transmembrane helix</keyword>
<dbReference type="Pfam" id="PF09527">
    <property type="entry name" value="ATPase_gene1"/>
    <property type="match status" value="1"/>
</dbReference>
<dbReference type="Proteomes" id="UP000516148">
    <property type="component" value="Chromosome"/>
</dbReference>
<keyword evidence="4" id="KW-1185">Reference proteome</keyword>
<dbReference type="KEGG" id="spap:H3Z74_14905"/>
<protein>
    <submittedName>
        <fullName evidence="3">AtpZ/AtpI family protein</fullName>
    </submittedName>
</protein>
<evidence type="ECO:0000256" key="1">
    <source>
        <dbReference type="SAM" id="MobiDB-lite"/>
    </source>
</evidence>
<gene>
    <name evidence="3" type="ORF">H3Z74_14905</name>
</gene>
<proteinExistence type="predicted"/>
<keyword evidence="2" id="KW-0472">Membrane</keyword>
<reference evidence="3 4" key="1">
    <citation type="submission" date="2020-09" db="EMBL/GenBank/DDBJ databases">
        <title>Sphingomonas sp., a new species isolated from pork steak.</title>
        <authorList>
            <person name="Heidler von Heilborn D."/>
        </authorList>
    </citation>
    <scope>NUCLEOTIDE SEQUENCE [LARGE SCALE GENOMIC DNA]</scope>
    <source>
        <strain evidence="4">S8-3T</strain>
    </source>
</reference>
<keyword evidence="2" id="KW-0812">Transmembrane</keyword>
<feature type="region of interest" description="Disordered" evidence="1">
    <location>
        <begin position="27"/>
        <end position="77"/>
    </location>
</feature>
<feature type="transmembrane region" description="Helical" evidence="2">
    <location>
        <begin position="171"/>
        <end position="192"/>
    </location>
</feature>
<evidence type="ECO:0000256" key="2">
    <source>
        <dbReference type="SAM" id="Phobius"/>
    </source>
</evidence>
<name>A0A7H0LEG1_9SPHN</name>
<organism evidence="3 4">
    <name type="scientific">Sphingomonas alpina</name>
    <dbReference type="NCBI Taxonomy" id="653931"/>
    <lineage>
        <taxon>Bacteria</taxon>
        <taxon>Pseudomonadati</taxon>
        <taxon>Pseudomonadota</taxon>
        <taxon>Alphaproteobacteria</taxon>
        <taxon>Sphingomonadales</taxon>
        <taxon>Sphingomonadaceae</taxon>
        <taxon>Sphingomonas</taxon>
    </lineage>
</organism>
<dbReference type="InterPro" id="IPR032820">
    <property type="entry name" value="ATPase_put"/>
</dbReference>
<evidence type="ECO:0000313" key="3">
    <source>
        <dbReference type="EMBL" id="QNQ08064.1"/>
    </source>
</evidence>
<sequence>MLIYRQESRFGGGNNSQQKTYCRITANNSQHDGRPECPCRVSNRGSHGLSGRVGADHPRRSHRLTQDPPFSKRTPQRGPCAAVLPGFSSPCASPAAFSYQDAFALVDDRQTDDLDLRIAKARAAEEARAGDVGVAKPAKGYAQGSRVLAELIGAPLGGGVLGWALDQWFGTKPWIMLILIALAIVVAFRNIFRISKERAE</sequence>
<dbReference type="EMBL" id="CP061038">
    <property type="protein sequence ID" value="QNQ08064.1"/>
    <property type="molecule type" value="Genomic_DNA"/>
</dbReference>
<accession>A0A7H0LEG1</accession>
<dbReference type="AlphaFoldDB" id="A0A7H0LEG1"/>